<name>A0A8H6J185_9PEZI</name>
<feature type="compositionally biased region" description="Gly residues" evidence="1">
    <location>
        <begin position="366"/>
        <end position="375"/>
    </location>
</feature>
<comment type="caution">
    <text evidence="2">The sequence shown here is derived from an EMBL/GenBank/DDBJ whole genome shotgun (WGS) entry which is preliminary data.</text>
</comment>
<feature type="region of interest" description="Disordered" evidence="1">
    <location>
        <begin position="189"/>
        <end position="212"/>
    </location>
</feature>
<feature type="region of interest" description="Disordered" evidence="1">
    <location>
        <begin position="357"/>
        <end position="377"/>
    </location>
</feature>
<gene>
    <name evidence="2" type="ORF">CMUS01_14819</name>
</gene>
<dbReference type="AlphaFoldDB" id="A0A8H6J185"/>
<feature type="compositionally biased region" description="Acidic residues" evidence="1">
    <location>
        <begin position="26"/>
        <end position="40"/>
    </location>
</feature>
<dbReference type="EMBL" id="WIGM01001128">
    <property type="protein sequence ID" value="KAF6804550.1"/>
    <property type="molecule type" value="Genomic_DNA"/>
</dbReference>
<proteinExistence type="predicted"/>
<keyword evidence="3" id="KW-1185">Reference proteome</keyword>
<feature type="region of interest" description="Disordered" evidence="1">
    <location>
        <begin position="487"/>
        <end position="514"/>
    </location>
</feature>
<feature type="compositionally biased region" description="Basic and acidic residues" evidence="1">
    <location>
        <begin position="306"/>
        <end position="315"/>
    </location>
</feature>
<feature type="compositionally biased region" description="Acidic residues" evidence="1">
    <location>
        <begin position="316"/>
        <end position="334"/>
    </location>
</feature>
<feature type="region of interest" description="Disordered" evidence="1">
    <location>
        <begin position="1"/>
        <end position="54"/>
    </location>
</feature>
<evidence type="ECO:0000256" key="1">
    <source>
        <dbReference type="SAM" id="MobiDB-lite"/>
    </source>
</evidence>
<feature type="region of interest" description="Disordered" evidence="1">
    <location>
        <begin position="301"/>
        <end position="345"/>
    </location>
</feature>
<accession>A0A8H6J185</accession>
<dbReference type="OrthoDB" id="4810579at2759"/>
<reference evidence="2" key="1">
    <citation type="journal article" date="2020" name="Phytopathology">
        <title>Genome Sequence Resources of Colletotrichum truncatum, C. plurivorum, C. musicola, and C. sojae: Four Species Pathogenic to Soybean (Glycine max).</title>
        <authorList>
            <person name="Rogerio F."/>
            <person name="Boufleur T.R."/>
            <person name="Ciampi-Guillardi M."/>
            <person name="Sukno S.A."/>
            <person name="Thon M.R."/>
            <person name="Massola Junior N.S."/>
            <person name="Baroncelli R."/>
        </authorList>
    </citation>
    <scope>NUCLEOTIDE SEQUENCE</scope>
    <source>
        <strain evidence="2">LFN0074</strain>
    </source>
</reference>
<dbReference type="Proteomes" id="UP000639643">
    <property type="component" value="Unassembled WGS sequence"/>
</dbReference>
<protein>
    <submittedName>
        <fullName evidence="2">Uncharacterized protein</fullName>
    </submittedName>
</protein>
<feature type="compositionally biased region" description="Basic and acidic residues" evidence="1">
    <location>
        <begin position="196"/>
        <end position="206"/>
    </location>
</feature>
<evidence type="ECO:0000313" key="3">
    <source>
        <dbReference type="Proteomes" id="UP000639643"/>
    </source>
</evidence>
<evidence type="ECO:0000313" key="2">
    <source>
        <dbReference type="EMBL" id="KAF6804550.1"/>
    </source>
</evidence>
<sequence>MSAEHNPNDGSWDADDAVSLGYESWRDEEDVGGDEEEEDDARGPVRPSQRWAVQHSTGHHRLRARFIERVLGEDFGPADALKMMQEKHTIDFGCRRAGGTEARLSDGFFPQFHLDFFSVVGKPGRPISRRHGPMLDNITMSFQRWSAPYGAKHVGGIPFDMTGRTFRIAQAATRETWFVVMHPVTGEMSELPRSTADARRRREQGGERSGMPMPLARELASYITGIFQTTGLLGEGVEPSWRPGGPETQRIDSRLWTTFQERFMEGWAAWSHDRGTGSFWAKHEPAFHAYDYGANIEIKTSPELYELPRERHCTTEEDDEGDDDDDDDDTDDEGGNPNRRDGDGNETLQLAELSLTDEGPAQATAGAGGSTGADGRGNDARYGRLLRESNDLRQLIVALESRFELDAITAVTYALAVCIHSNRGAGEADDAETRCLLADRNMLAREFPSARDYTFYPQAFHPVYGNVSSDRPPRFLDSLFAAMKGNMSDRNEGADPARPAHNQGLRDAGASSAAREKRERLLRIIRGPDESKPFARERRQINVAVEAEEVAFRLEQVVSLNVQRMVGGQRTFETVIRPVFQMMRFFLLEHESYVHIFRSLPLGMFPRILCAYSRLFELALGEMERQFVLAGEQGLDLARSEAVAVIDRLGGYMFSGHPRRLPKTVLRPLGTFESLWAGGWPFLDPAVLDLGASGSGGAVINMARWPRCPKTRRPVLLHVRELAHHYGARVASCRESAVWFALLGEGAFTSKTAVAAFAEEVIRDLWIPQTKDFLLQQLRRRLHEGGGGGGGGVGGDAGRPITTEEIGACRGAMAAWEAAPDAFTWKALRQLCRGLRPGGRRVAMTATGRRTRHDFVSELLRAIASEKGRDAFAAKNATWPLTLHFAIANGARAQGGLDLAMWISVFTGCLVVAGIEWVPDSSAGRLTSRNVVRLGGTATLEPAPSGPPGSLRRAAHEAEIKHAKTLRDREQRKERRPCIDFGCPVPFTNIPGLILSGFGEAKAVFSKDGSDSKVLEHYQLAMNCLSNNIDDPLCCLMLMITLTVCSSSETPEVAPGSRKFGTAAKRKDPAQLALVMATRMMWFLYPGSFPWDKGSGGTAHDVAEMTKKIEHKGCSNRMLRELGWVASKSSRDSPRNTDLRLRPREDLLRTFRELRSAIKRPDDFIGMVFNSQDGIWTERCGSIIKDQ</sequence>
<organism evidence="2 3">
    <name type="scientific">Colletotrichum musicola</name>
    <dbReference type="NCBI Taxonomy" id="2175873"/>
    <lineage>
        <taxon>Eukaryota</taxon>
        <taxon>Fungi</taxon>
        <taxon>Dikarya</taxon>
        <taxon>Ascomycota</taxon>
        <taxon>Pezizomycotina</taxon>
        <taxon>Sordariomycetes</taxon>
        <taxon>Hypocreomycetidae</taxon>
        <taxon>Glomerellales</taxon>
        <taxon>Glomerellaceae</taxon>
        <taxon>Colletotrichum</taxon>
        <taxon>Colletotrichum orchidearum species complex</taxon>
    </lineage>
</organism>